<dbReference type="OrthoDB" id="5193062at2"/>
<gene>
    <name evidence="1" type="ORF">P775_01115</name>
</gene>
<dbReference type="RefSeq" id="WP_099909220.1">
    <property type="nucleotide sequence ID" value="NZ_AWWI01000016.1"/>
</dbReference>
<dbReference type="EMBL" id="AWWI01000016">
    <property type="protein sequence ID" value="PIL22097.1"/>
    <property type="molecule type" value="Genomic_DNA"/>
</dbReference>
<accession>A0A2G8RKM3</accession>
<name>A0A2G8RKM3_9RHOB</name>
<evidence type="ECO:0000313" key="2">
    <source>
        <dbReference type="Proteomes" id="UP000231259"/>
    </source>
</evidence>
<organism evidence="1 2">
    <name type="scientific">Puniceibacterium antarcticum</name>
    <dbReference type="NCBI Taxonomy" id="1206336"/>
    <lineage>
        <taxon>Bacteria</taxon>
        <taxon>Pseudomonadati</taxon>
        <taxon>Pseudomonadota</taxon>
        <taxon>Alphaproteobacteria</taxon>
        <taxon>Rhodobacterales</taxon>
        <taxon>Paracoccaceae</taxon>
        <taxon>Puniceibacterium</taxon>
    </lineage>
</organism>
<comment type="caution">
    <text evidence="1">The sequence shown here is derived from an EMBL/GenBank/DDBJ whole genome shotgun (WGS) entry which is preliminary data.</text>
</comment>
<protein>
    <submittedName>
        <fullName evidence="1">Uncharacterized protein</fullName>
    </submittedName>
</protein>
<evidence type="ECO:0000313" key="1">
    <source>
        <dbReference type="EMBL" id="PIL22097.1"/>
    </source>
</evidence>
<sequence length="489" mass="52571">MQTGLHIGLAAWLHANCDGAGFASWPSAPHQTALARLESAQDGADMARVAEFSRMVNFAAQKDQPAEPFAATALWHVHAQIIRRMIFAERAWTEWETREFDAARAMLYTEGPLGLPQMTARYSLYQEHSNGYTDLVLTDASDLEISAAMTAWIVEGSKLDIEAAQATITRLAGRSTLPLADADRLRVDGVLPVDPAGLPYAMTGFSPISAVYEAGWLNAEVDLQDLQRALDHSPAGLRAWQSWVGTRMGSVRFRYAVLSLHRDWLTEAIYAADDWTLSGSGVSDGTGAKGVLPAIPNRVYLVREAELRLENPRPAPAPRPANPLQPGRAVVLRTSVPLVMGQIAKPAAGVVTMQPRSPVVTAAVLSKDVLASATIKPLPSRASVRPAIAASLSTVKPAARAPVVSSPLRTGKIVQLHNPLLQKIDGAQIQTRLTLARSLIAARATNAPPANPPPTPRDQTIWVVGFGCDPLPQAPNANPSYRWPANTPV</sequence>
<keyword evidence="2" id="KW-1185">Reference proteome</keyword>
<dbReference type="AlphaFoldDB" id="A0A2G8RKM3"/>
<dbReference type="Proteomes" id="UP000231259">
    <property type="component" value="Unassembled WGS sequence"/>
</dbReference>
<proteinExistence type="predicted"/>
<reference evidence="1 2" key="1">
    <citation type="submission" date="2013-09" db="EMBL/GenBank/DDBJ databases">
        <title>Genome sequencing of Phaeobacter antarcticus sp. nov. SM1211.</title>
        <authorList>
            <person name="Zhang X.-Y."/>
            <person name="Liu C."/>
            <person name="Chen X.-L."/>
            <person name="Xie B.-B."/>
            <person name="Qin Q.-L."/>
            <person name="Rong J.-C."/>
            <person name="Zhang Y.-Z."/>
        </authorList>
    </citation>
    <scope>NUCLEOTIDE SEQUENCE [LARGE SCALE GENOMIC DNA]</scope>
    <source>
        <strain evidence="1 2">SM1211</strain>
    </source>
</reference>